<sequence>MGGDRNMKQKPDSDEEQKIKYLIYRKLDRAQALVNEIKELMKKINLVPSNEQ</sequence>
<dbReference type="EMBL" id="LCIY01000027">
    <property type="protein sequence ID" value="KKT66219.1"/>
    <property type="molecule type" value="Genomic_DNA"/>
</dbReference>
<proteinExistence type="predicted"/>
<comment type="caution">
    <text evidence="1">The sequence shown here is derived from an EMBL/GenBank/DDBJ whole genome shotgun (WGS) entry which is preliminary data.</text>
</comment>
<evidence type="ECO:0000313" key="1">
    <source>
        <dbReference type="EMBL" id="KKT66219.1"/>
    </source>
</evidence>
<protein>
    <submittedName>
        <fullName evidence="1">Uncharacterized protein</fullName>
    </submittedName>
</protein>
<gene>
    <name evidence="1" type="ORF">UW60_C0027G0005</name>
</gene>
<dbReference type="AlphaFoldDB" id="A0A0G1M2R4"/>
<accession>A0A0G1M2R4</accession>
<evidence type="ECO:0000313" key="2">
    <source>
        <dbReference type="Proteomes" id="UP000034826"/>
    </source>
</evidence>
<dbReference type="Proteomes" id="UP000034826">
    <property type="component" value="Unassembled WGS sequence"/>
</dbReference>
<reference evidence="1 2" key="1">
    <citation type="journal article" date="2015" name="Nature">
        <title>rRNA introns, odd ribosomes, and small enigmatic genomes across a large radiation of phyla.</title>
        <authorList>
            <person name="Brown C.T."/>
            <person name="Hug L.A."/>
            <person name="Thomas B.C."/>
            <person name="Sharon I."/>
            <person name="Castelle C.J."/>
            <person name="Singh A."/>
            <person name="Wilkins M.J."/>
            <person name="Williams K.H."/>
            <person name="Banfield J.F."/>
        </authorList>
    </citation>
    <scope>NUCLEOTIDE SEQUENCE [LARGE SCALE GENOMIC DNA]</scope>
</reference>
<organism evidence="1 2">
    <name type="scientific">Candidatus Woesebacteria bacterium GW2011_GWA2_44_33</name>
    <dbReference type="NCBI Taxonomy" id="1618564"/>
    <lineage>
        <taxon>Bacteria</taxon>
        <taxon>Candidatus Woeseibacteriota</taxon>
    </lineage>
</organism>
<name>A0A0G1M2R4_9BACT</name>